<evidence type="ECO:0000313" key="5">
    <source>
        <dbReference type="Proteomes" id="UP000008827"/>
    </source>
</evidence>
<accession>A0A0R0JAX5</accession>
<dbReference type="AlphaFoldDB" id="A0A0R0JAX5"/>
<dbReference type="FunCoup" id="A0A0R0JAX5">
    <property type="interactions" value="78"/>
</dbReference>
<evidence type="ECO:0000313" key="3">
    <source>
        <dbReference type="EMBL" id="KRH49227.1"/>
    </source>
</evidence>
<evidence type="ECO:0000259" key="2">
    <source>
        <dbReference type="Pfam" id="PF14303"/>
    </source>
</evidence>
<evidence type="ECO:0000256" key="1">
    <source>
        <dbReference type="SAM" id="MobiDB-lite"/>
    </source>
</evidence>
<dbReference type="Pfam" id="PF14303">
    <property type="entry name" value="NAM-associated"/>
    <property type="match status" value="1"/>
</dbReference>
<reference evidence="4" key="2">
    <citation type="submission" date="2018-02" db="UniProtKB">
        <authorList>
            <consortium name="EnsemblPlants"/>
        </authorList>
    </citation>
    <scope>IDENTIFICATION</scope>
    <source>
        <strain evidence="4">Williams 82</strain>
    </source>
</reference>
<dbReference type="PANTHER" id="PTHR45023:SF4">
    <property type="entry name" value="GLYCINE-RICH PROTEIN-RELATED"/>
    <property type="match status" value="1"/>
</dbReference>
<dbReference type="EnsemblPlants" id="KRH49227">
    <property type="protein sequence ID" value="KRH49227"/>
    <property type="gene ID" value="GLYMA_07G140900"/>
</dbReference>
<feature type="compositionally biased region" description="Low complexity" evidence="1">
    <location>
        <begin position="171"/>
        <end position="180"/>
    </location>
</feature>
<dbReference type="OMA" id="HEWRMEY"/>
<dbReference type="EMBL" id="CM000840">
    <property type="protein sequence ID" value="KRH49227.1"/>
    <property type="molecule type" value="Genomic_DNA"/>
</dbReference>
<reference evidence="3 4" key="1">
    <citation type="journal article" date="2010" name="Nature">
        <title>Genome sequence of the palaeopolyploid soybean.</title>
        <authorList>
            <person name="Schmutz J."/>
            <person name="Cannon S.B."/>
            <person name="Schlueter J."/>
            <person name="Ma J."/>
            <person name="Mitros T."/>
            <person name="Nelson W."/>
            <person name="Hyten D.L."/>
            <person name="Song Q."/>
            <person name="Thelen J.J."/>
            <person name="Cheng J."/>
            <person name="Xu D."/>
            <person name="Hellsten U."/>
            <person name="May G.D."/>
            <person name="Yu Y."/>
            <person name="Sakurai T."/>
            <person name="Umezawa T."/>
            <person name="Bhattacharyya M.K."/>
            <person name="Sandhu D."/>
            <person name="Valliyodan B."/>
            <person name="Lindquist E."/>
            <person name="Peto M."/>
            <person name="Grant D."/>
            <person name="Shu S."/>
            <person name="Goodstein D."/>
            <person name="Barry K."/>
            <person name="Futrell-Griggs M."/>
            <person name="Abernathy B."/>
            <person name="Du J."/>
            <person name="Tian Z."/>
            <person name="Zhu L."/>
            <person name="Gill N."/>
            <person name="Joshi T."/>
            <person name="Libault M."/>
            <person name="Sethuraman A."/>
            <person name="Zhang X.-C."/>
            <person name="Shinozaki K."/>
            <person name="Nguyen H.T."/>
            <person name="Wing R.A."/>
            <person name="Cregan P."/>
            <person name="Specht J."/>
            <person name="Grimwood J."/>
            <person name="Rokhsar D."/>
            <person name="Stacey G."/>
            <person name="Shoemaker R.C."/>
            <person name="Jackson S.A."/>
        </authorList>
    </citation>
    <scope>NUCLEOTIDE SEQUENCE [LARGE SCALE GENOMIC DNA]</scope>
    <source>
        <strain evidence="4">cv. Williams 82</strain>
        <tissue evidence="3">Callus</tissue>
    </source>
</reference>
<protein>
    <recommendedName>
        <fullName evidence="2">No apical meristem-associated C-terminal domain-containing protein</fullName>
    </recommendedName>
</protein>
<proteinExistence type="predicted"/>
<dbReference type="InterPro" id="IPR029466">
    <property type="entry name" value="NAM-associated_C"/>
</dbReference>
<gene>
    <name evidence="3" type="ORF">GLYMA_07G140900</name>
</gene>
<feature type="region of interest" description="Disordered" evidence="1">
    <location>
        <begin position="171"/>
        <end position="215"/>
    </location>
</feature>
<reference evidence="3" key="3">
    <citation type="submission" date="2018-07" db="EMBL/GenBank/DDBJ databases">
        <title>WGS assembly of Glycine max.</title>
        <authorList>
            <person name="Schmutz J."/>
            <person name="Cannon S."/>
            <person name="Schlueter J."/>
            <person name="Ma J."/>
            <person name="Mitros T."/>
            <person name="Nelson W."/>
            <person name="Hyten D."/>
            <person name="Song Q."/>
            <person name="Thelen J."/>
            <person name="Cheng J."/>
            <person name="Xu D."/>
            <person name="Hellsten U."/>
            <person name="May G."/>
            <person name="Yu Y."/>
            <person name="Sakurai T."/>
            <person name="Umezawa T."/>
            <person name="Bhattacharyya M."/>
            <person name="Sandhu D."/>
            <person name="Valliyodan B."/>
            <person name="Lindquist E."/>
            <person name="Peto M."/>
            <person name="Grant D."/>
            <person name="Shu S."/>
            <person name="Goodstein D."/>
            <person name="Barry K."/>
            <person name="Futrell-Griggs M."/>
            <person name="Abernathy B."/>
            <person name="Du J."/>
            <person name="Tian Z."/>
            <person name="Zhu L."/>
            <person name="Gill N."/>
            <person name="Joshi T."/>
            <person name="Libault M."/>
            <person name="Sethuraman A."/>
            <person name="Zhang X."/>
            <person name="Shinozaki K."/>
            <person name="Nguyen H."/>
            <person name="Wing R."/>
            <person name="Cregan P."/>
            <person name="Specht J."/>
            <person name="Grimwood J."/>
            <person name="Rokhsar D."/>
            <person name="Stacey G."/>
            <person name="Shoemaker R."/>
            <person name="Jackson S."/>
        </authorList>
    </citation>
    <scope>NUCLEOTIDE SEQUENCE</scope>
    <source>
        <tissue evidence="3">Callus</tissue>
    </source>
</reference>
<dbReference type="PANTHER" id="PTHR45023">
    <property type="match status" value="1"/>
</dbReference>
<evidence type="ECO:0000313" key="4">
    <source>
        <dbReference type="EnsemblPlants" id="KRH49227"/>
    </source>
</evidence>
<dbReference type="Gramene" id="KRH49227">
    <property type="protein sequence ID" value="KRH49227"/>
    <property type="gene ID" value="GLYMA_07G140900"/>
</dbReference>
<dbReference type="InParanoid" id="A0A0R0JAX5"/>
<sequence>MAGGVDVSEGDVRRYHGRRRRRSKFWWKKSRTAFLVTEDVILVLSWLNVSKDSIIGVDQTSKQYWARIKNAYNNGDVHQSGQFCERSWTQLKSRWNMIHPPFQKFNGCYKQADKHRRSGSSEKDVLADAHMIYSQDTGKKFEIEHAWLLLKDQPKFDAEFMSKCSKRTKVSASGNYSSSSNPETPVEVKECDTSSPMSRPIGQKAAKRKSKGKESRNTLDLFGIESVMKDKNMNTSKLIQLKKAHEWRMEYEILMKDTSNMSEQQCKDHEKYCDHIRKKLGY</sequence>
<organism evidence="3">
    <name type="scientific">Glycine max</name>
    <name type="common">Soybean</name>
    <name type="synonym">Glycine hispida</name>
    <dbReference type="NCBI Taxonomy" id="3847"/>
    <lineage>
        <taxon>Eukaryota</taxon>
        <taxon>Viridiplantae</taxon>
        <taxon>Streptophyta</taxon>
        <taxon>Embryophyta</taxon>
        <taxon>Tracheophyta</taxon>
        <taxon>Spermatophyta</taxon>
        <taxon>Magnoliopsida</taxon>
        <taxon>eudicotyledons</taxon>
        <taxon>Gunneridae</taxon>
        <taxon>Pentapetalae</taxon>
        <taxon>rosids</taxon>
        <taxon>fabids</taxon>
        <taxon>Fabales</taxon>
        <taxon>Fabaceae</taxon>
        <taxon>Papilionoideae</taxon>
        <taxon>50 kb inversion clade</taxon>
        <taxon>NPAAA clade</taxon>
        <taxon>indigoferoid/millettioid clade</taxon>
        <taxon>Phaseoleae</taxon>
        <taxon>Glycine</taxon>
        <taxon>Glycine subgen. Soja</taxon>
    </lineage>
</organism>
<name>A0A0R0JAX5_SOYBN</name>
<feature type="domain" description="No apical meristem-associated C-terminal" evidence="2">
    <location>
        <begin position="139"/>
        <end position="265"/>
    </location>
</feature>
<keyword evidence="5" id="KW-1185">Reference proteome</keyword>
<dbReference type="STRING" id="3847.A0A0R0JAX5"/>
<dbReference type="Proteomes" id="UP000008827">
    <property type="component" value="Chromosome 7"/>
</dbReference>